<accession>B7J3L3</accession>
<dbReference type="PaxDb" id="243159-AFE_0116"/>
<proteinExistence type="predicted"/>
<keyword evidence="2" id="KW-1185">Reference proteome</keyword>
<protein>
    <submittedName>
        <fullName evidence="1">Uncharacterized protein</fullName>
    </submittedName>
</protein>
<dbReference type="KEGG" id="afr:AFE_0116"/>
<reference evidence="1 2" key="1">
    <citation type="journal article" date="2008" name="BMC Genomics">
        <title>Acidithiobacillus ferrooxidans metabolism: from genome sequence to industrial applications.</title>
        <authorList>
            <person name="Valdes J."/>
            <person name="Pedroso I."/>
            <person name="Quatrini R."/>
            <person name="Dodson R.J."/>
            <person name="Tettelin H."/>
            <person name="Blake R.II."/>
            <person name="Eisen J.A."/>
            <person name="Holmes D.S."/>
        </authorList>
    </citation>
    <scope>NUCLEOTIDE SEQUENCE [LARGE SCALE GENOMIC DNA]</scope>
    <source>
        <strain evidence="2">ATCC 23270 / DSM 14882 / CIP 104768 / NCIMB 8455</strain>
    </source>
</reference>
<name>B7J3L3_ACIF2</name>
<evidence type="ECO:0000313" key="1">
    <source>
        <dbReference type="EMBL" id="ACK79687.1"/>
    </source>
</evidence>
<evidence type="ECO:0000313" key="2">
    <source>
        <dbReference type="Proteomes" id="UP000001362"/>
    </source>
</evidence>
<dbReference type="Proteomes" id="UP000001362">
    <property type="component" value="Chromosome"/>
</dbReference>
<sequence>MPPNMPILFIHKQYATKIWADLVYFFVTLRNPV</sequence>
<dbReference type="HOGENOM" id="CLU_3380057_0_0_6"/>
<gene>
    <name evidence="1" type="ordered locus">AFE_0116</name>
</gene>
<organism evidence="1 2">
    <name type="scientific">Acidithiobacillus ferrooxidans (strain ATCC 23270 / DSM 14882 / CIP 104768 / NCIMB 8455)</name>
    <name type="common">Ferrobacillus ferrooxidans (strain ATCC 23270)</name>
    <dbReference type="NCBI Taxonomy" id="243159"/>
    <lineage>
        <taxon>Bacteria</taxon>
        <taxon>Pseudomonadati</taxon>
        <taxon>Pseudomonadota</taxon>
        <taxon>Acidithiobacillia</taxon>
        <taxon>Acidithiobacillales</taxon>
        <taxon>Acidithiobacillaceae</taxon>
        <taxon>Acidithiobacillus</taxon>
    </lineage>
</organism>
<dbReference type="EMBL" id="CP001219">
    <property type="protein sequence ID" value="ACK79687.1"/>
    <property type="molecule type" value="Genomic_DNA"/>
</dbReference>
<dbReference type="AlphaFoldDB" id="B7J3L3"/>